<dbReference type="PIRSF" id="PIRSF036292">
    <property type="entry name" value="Prenylcysteine_oxidase"/>
    <property type="match status" value="1"/>
</dbReference>
<dbReference type="Proteomes" id="UP001164286">
    <property type="component" value="Unassembled WGS sequence"/>
</dbReference>
<evidence type="ECO:0000256" key="4">
    <source>
        <dbReference type="ARBA" id="ARBA00022729"/>
    </source>
</evidence>
<dbReference type="Pfam" id="PF13450">
    <property type="entry name" value="NAD_binding_8"/>
    <property type="match status" value="1"/>
</dbReference>
<proteinExistence type="inferred from homology"/>
<dbReference type="PANTHER" id="PTHR15944">
    <property type="entry name" value="FARNESYLCYSTEINE LYASE"/>
    <property type="match status" value="1"/>
</dbReference>
<dbReference type="GO" id="GO:0030327">
    <property type="term" value="P:prenylated protein catabolic process"/>
    <property type="evidence" value="ECO:0007669"/>
    <property type="project" value="TreeGrafter"/>
</dbReference>
<keyword evidence="4" id="KW-0732">Signal</keyword>
<dbReference type="GO" id="GO:0030328">
    <property type="term" value="P:prenylcysteine catabolic process"/>
    <property type="evidence" value="ECO:0007669"/>
    <property type="project" value="InterPro"/>
</dbReference>
<keyword evidence="7" id="KW-0325">Glycoprotein</keyword>
<keyword evidence="6" id="KW-0560">Oxidoreductase</keyword>
<sequence length="572" mass="63164">MPIATPLQAFLAYPIRTRLTLAILPLLLFAFLLRPFRSPPHSDLDATTAAILNDATFQYPSDPHHAAITQLRPKRVLIVGAGASGSAAAFFLRRAARVMEERIGVEEGRLVSDIVVIDKEGYVGGRDTTVYPRDDPRARPIELGASVFVEANKNMNKAAKLFNLTVVQPDFGDTGLGIWNGTAFLYQTSLSHSIFSGWWDTLSAAYRYGPLSPIRTNSAVNALVKRFSMLYNFKIMSERGAVRSVRAMADHLGLGAEMTKRKADDWVLKGVGVGEKWMGEVMEGTTRNYGMDMSSIHALAAGVSMATSGASSIEGGNWRVFEGMLKNASATLVLGTTVTDILPFTNEQGEGMFEVRTNTSESAQAQPFDNVFFAAPWHLSPISKSMAHFFDEKIPHQKYTHLHVTLFTTTKARPDPVFFSLPPDTVLPGLILTSSYLSRSGAAGLPPPRFHSIGWHGETYPGSGEYTVKIFSMTYLNDDFLADLAGERPSWVYRKEWDAYPRMTPVSHYAPVEPFKGFQYLAAMEPWISCMETQTLSAREAVARVVEDWWGMGLGECRGGGMAWDWTCPNEL</sequence>
<dbReference type="Pfam" id="PF07156">
    <property type="entry name" value="Prenylcys_lyase"/>
    <property type="match status" value="1"/>
</dbReference>
<evidence type="ECO:0000256" key="2">
    <source>
        <dbReference type="ARBA" id="ARBA00009967"/>
    </source>
</evidence>
<dbReference type="EMBL" id="JAKWFO010000005">
    <property type="protein sequence ID" value="KAI9635944.1"/>
    <property type="molecule type" value="Genomic_DNA"/>
</dbReference>
<evidence type="ECO:0000256" key="6">
    <source>
        <dbReference type="ARBA" id="ARBA00023002"/>
    </source>
</evidence>
<keyword evidence="9" id="KW-0456">Lyase</keyword>
<dbReference type="RefSeq" id="XP_052945721.1">
    <property type="nucleotide sequence ID" value="XM_053087352.1"/>
</dbReference>
<accession>A0AA38HAU2</accession>
<dbReference type="Gene3D" id="3.50.50.60">
    <property type="entry name" value="FAD/NAD(P)-binding domain"/>
    <property type="match status" value="1"/>
</dbReference>
<evidence type="ECO:0000256" key="7">
    <source>
        <dbReference type="ARBA" id="ARBA00023180"/>
    </source>
</evidence>
<reference evidence="9" key="1">
    <citation type="journal article" date="2022" name="G3 (Bethesda)">
        <title>High quality genome of the basidiomycete yeast Dioszegia hungarica PDD-24b-2 isolated from cloud water.</title>
        <authorList>
            <person name="Jarrige D."/>
            <person name="Haridas S."/>
            <person name="Bleykasten-Grosshans C."/>
            <person name="Joly M."/>
            <person name="Nadalig T."/>
            <person name="Sancelme M."/>
            <person name="Vuilleumier S."/>
            <person name="Grigoriev I.V."/>
            <person name="Amato P."/>
            <person name="Bringel F."/>
        </authorList>
    </citation>
    <scope>NUCLEOTIDE SEQUENCE</scope>
    <source>
        <strain evidence="9">PDD-24b-2</strain>
    </source>
</reference>
<keyword evidence="3" id="KW-0285">Flavoprotein</keyword>
<comment type="similarity">
    <text evidence="2">Belongs to the prenylcysteine oxidase family.</text>
</comment>
<keyword evidence="10" id="KW-1185">Reference proteome</keyword>
<evidence type="ECO:0000256" key="5">
    <source>
        <dbReference type="ARBA" id="ARBA00022827"/>
    </source>
</evidence>
<dbReference type="InterPro" id="IPR010795">
    <property type="entry name" value="Prenylcys_lyase"/>
</dbReference>
<comment type="cofactor">
    <cofactor evidence="1">
        <name>FAD</name>
        <dbReference type="ChEBI" id="CHEBI:57692"/>
    </cofactor>
</comment>
<dbReference type="PANTHER" id="PTHR15944:SF0">
    <property type="entry name" value="PRENYLCYSTEINE LYASE DOMAIN-CONTAINING PROTEIN"/>
    <property type="match status" value="1"/>
</dbReference>
<dbReference type="GO" id="GO:0001735">
    <property type="term" value="F:prenylcysteine oxidase activity"/>
    <property type="evidence" value="ECO:0007669"/>
    <property type="project" value="InterPro"/>
</dbReference>
<evidence type="ECO:0000256" key="3">
    <source>
        <dbReference type="ARBA" id="ARBA00022630"/>
    </source>
</evidence>
<dbReference type="InterPro" id="IPR036188">
    <property type="entry name" value="FAD/NAD-bd_sf"/>
</dbReference>
<dbReference type="SUPFAM" id="SSF51905">
    <property type="entry name" value="FAD/NAD(P)-binding domain"/>
    <property type="match status" value="1"/>
</dbReference>
<name>A0AA38HAU2_9TREE</name>
<gene>
    <name evidence="9" type="ORF">MKK02DRAFT_27480</name>
</gene>
<organism evidence="9 10">
    <name type="scientific">Dioszegia hungarica</name>
    <dbReference type="NCBI Taxonomy" id="4972"/>
    <lineage>
        <taxon>Eukaryota</taxon>
        <taxon>Fungi</taxon>
        <taxon>Dikarya</taxon>
        <taxon>Basidiomycota</taxon>
        <taxon>Agaricomycotina</taxon>
        <taxon>Tremellomycetes</taxon>
        <taxon>Tremellales</taxon>
        <taxon>Bulleribasidiaceae</taxon>
        <taxon>Dioszegia</taxon>
    </lineage>
</organism>
<evidence type="ECO:0000313" key="9">
    <source>
        <dbReference type="EMBL" id="KAI9635944.1"/>
    </source>
</evidence>
<comment type="caution">
    <text evidence="9">The sequence shown here is derived from an EMBL/GenBank/DDBJ whole genome shotgun (WGS) entry which is preliminary data.</text>
</comment>
<keyword evidence="5" id="KW-0274">FAD</keyword>
<protein>
    <submittedName>
        <fullName evidence="9">Prenylcysteine lyase-domain-containing protein</fullName>
    </submittedName>
</protein>
<dbReference type="AlphaFoldDB" id="A0AA38HAU2"/>
<feature type="domain" description="Prenylcysteine lyase" evidence="8">
    <location>
        <begin position="198"/>
        <end position="549"/>
    </location>
</feature>
<dbReference type="GeneID" id="77726553"/>
<dbReference type="GO" id="GO:0016829">
    <property type="term" value="F:lyase activity"/>
    <property type="evidence" value="ECO:0007669"/>
    <property type="project" value="UniProtKB-KW"/>
</dbReference>
<evidence type="ECO:0000313" key="10">
    <source>
        <dbReference type="Proteomes" id="UP001164286"/>
    </source>
</evidence>
<evidence type="ECO:0000256" key="1">
    <source>
        <dbReference type="ARBA" id="ARBA00001974"/>
    </source>
</evidence>
<evidence type="ECO:0000259" key="8">
    <source>
        <dbReference type="Pfam" id="PF07156"/>
    </source>
</evidence>
<dbReference type="InterPro" id="IPR017046">
    <property type="entry name" value="Prenylcysteine_Oxase1"/>
</dbReference>